<reference evidence="2 3" key="1">
    <citation type="submission" date="2017-03" db="EMBL/GenBank/DDBJ databases">
        <authorList>
            <person name="Afonso C.L."/>
            <person name="Miller P.J."/>
            <person name="Scott M.A."/>
            <person name="Spackman E."/>
            <person name="Goraichik I."/>
            <person name="Dimitrov K.M."/>
            <person name="Suarez D.L."/>
            <person name="Swayne D.E."/>
        </authorList>
    </citation>
    <scope>NUCLEOTIDE SEQUENCE [LARGE SCALE GENOMIC DNA]</scope>
    <source>
        <strain evidence="2 3">CECT 8620</strain>
    </source>
</reference>
<protein>
    <recommendedName>
        <fullName evidence="4">DUF2927 domain-containing protein</fullName>
    </recommendedName>
</protein>
<dbReference type="EMBL" id="FWFS01000010">
    <property type="protein sequence ID" value="SLN59018.1"/>
    <property type="molecule type" value="Genomic_DNA"/>
</dbReference>
<dbReference type="AlphaFoldDB" id="A0A1Y5T9Z5"/>
<dbReference type="InterPro" id="IPR021323">
    <property type="entry name" value="DUF2927"/>
</dbReference>
<gene>
    <name evidence="2" type="ORF">AQS8620_02616</name>
</gene>
<dbReference type="Proteomes" id="UP000193862">
    <property type="component" value="Unassembled WGS sequence"/>
</dbReference>
<evidence type="ECO:0008006" key="4">
    <source>
        <dbReference type="Google" id="ProtNLM"/>
    </source>
</evidence>
<organism evidence="2 3">
    <name type="scientific">Aquimixticola soesokkakensis</name>
    <dbReference type="NCBI Taxonomy" id="1519096"/>
    <lineage>
        <taxon>Bacteria</taxon>
        <taxon>Pseudomonadati</taxon>
        <taxon>Pseudomonadota</taxon>
        <taxon>Alphaproteobacteria</taxon>
        <taxon>Rhodobacterales</taxon>
        <taxon>Paracoccaceae</taxon>
        <taxon>Aquimixticola</taxon>
    </lineage>
</organism>
<dbReference type="Pfam" id="PF11150">
    <property type="entry name" value="DUF2927"/>
    <property type="match status" value="1"/>
</dbReference>
<sequence length="337" mass="36556">MNFETRGGLKRGRLKQRAASPRRVLAGAALCLLLTACAKLPLSPIPAPRPVSTTPPQPRPQAPSRPERSATSDALAAYYARAQINLLAQGLLRSDTGAQDAPFTSWQLARNFETIALNDEYTGIGGEMVARQTASVLSRWEVPVTLSVEFGDTVGDAMRNRDTETLRGFTARLARVTGHPIRMGSPEAANFHVFVVNEDERVALGPRLEQLIPGISQTAVRTVVNLPRSTYCVVLASDPQDDGAYQSAVAIIRAEHPDLMRLSCLHEEIAQGLGLANDSPAARPSIFNDDEEFATLTPMDEQLLRMLYDPRLTPGMTADEARASVNAIARELMGESS</sequence>
<evidence type="ECO:0000313" key="3">
    <source>
        <dbReference type="Proteomes" id="UP000193862"/>
    </source>
</evidence>
<proteinExistence type="predicted"/>
<evidence type="ECO:0000256" key="1">
    <source>
        <dbReference type="SAM" id="MobiDB-lite"/>
    </source>
</evidence>
<name>A0A1Y5T9Z5_9RHOB</name>
<feature type="region of interest" description="Disordered" evidence="1">
    <location>
        <begin position="48"/>
        <end position="70"/>
    </location>
</feature>
<keyword evidence="3" id="KW-1185">Reference proteome</keyword>
<evidence type="ECO:0000313" key="2">
    <source>
        <dbReference type="EMBL" id="SLN59018.1"/>
    </source>
</evidence>
<feature type="compositionally biased region" description="Pro residues" evidence="1">
    <location>
        <begin position="48"/>
        <end position="63"/>
    </location>
</feature>
<accession>A0A1Y5T9Z5</accession>